<sequence>PAMADDFYRTLMDEQDRKTILQTCPRNIDMVYDPPPLNDVKISADGKRMDSSL</sequence>
<evidence type="ECO:0000313" key="2">
    <source>
        <dbReference type="Proteomes" id="UP000271241"/>
    </source>
</evidence>
<accession>A0A4P9XIV2</accession>
<protein>
    <submittedName>
        <fullName evidence="1">Uncharacterized protein</fullName>
    </submittedName>
</protein>
<dbReference type="AlphaFoldDB" id="A0A4P9XIV2"/>
<evidence type="ECO:0000313" key="1">
    <source>
        <dbReference type="EMBL" id="RKP05652.1"/>
    </source>
</evidence>
<proteinExistence type="predicted"/>
<reference evidence="2" key="1">
    <citation type="journal article" date="2018" name="Nat. Microbiol.">
        <title>Leveraging single-cell genomics to expand the fungal tree of life.</title>
        <authorList>
            <person name="Ahrendt S.R."/>
            <person name="Quandt C.A."/>
            <person name="Ciobanu D."/>
            <person name="Clum A."/>
            <person name="Salamov A."/>
            <person name="Andreopoulos B."/>
            <person name="Cheng J.F."/>
            <person name="Woyke T."/>
            <person name="Pelin A."/>
            <person name="Henrissat B."/>
            <person name="Reynolds N.K."/>
            <person name="Benny G.L."/>
            <person name="Smith M.E."/>
            <person name="James T.Y."/>
            <person name="Grigoriev I.V."/>
        </authorList>
    </citation>
    <scope>NUCLEOTIDE SEQUENCE [LARGE SCALE GENOMIC DNA]</scope>
    <source>
        <strain evidence="2">RSA 1356</strain>
    </source>
</reference>
<dbReference type="Proteomes" id="UP000271241">
    <property type="component" value="Unassembled WGS sequence"/>
</dbReference>
<feature type="non-terminal residue" evidence="1">
    <location>
        <position position="1"/>
    </location>
</feature>
<dbReference type="EMBL" id="KZ993067">
    <property type="protein sequence ID" value="RKP05652.1"/>
    <property type="molecule type" value="Genomic_DNA"/>
</dbReference>
<feature type="non-terminal residue" evidence="1">
    <location>
        <position position="53"/>
    </location>
</feature>
<keyword evidence="2" id="KW-1185">Reference proteome</keyword>
<name>A0A4P9XIV2_9FUNG</name>
<dbReference type="OrthoDB" id="5545891at2759"/>
<organism evidence="1 2">
    <name type="scientific">Thamnocephalis sphaerospora</name>
    <dbReference type="NCBI Taxonomy" id="78915"/>
    <lineage>
        <taxon>Eukaryota</taxon>
        <taxon>Fungi</taxon>
        <taxon>Fungi incertae sedis</taxon>
        <taxon>Zoopagomycota</taxon>
        <taxon>Zoopagomycotina</taxon>
        <taxon>Zoopagomycetes</taxon>
        <taxon>Zoopagales</taxon>
        <taxon>Sigmoideomycetaceae</taxon>
        <taxon>Thamnocephalis</taxon>
    </lineage>
</organism>
<gene>
    <name evidence="1" type="ORF">THASP1DRAFT_9043</name>
</gene>